<dbReference type="GO" id="GO:0046872">
    <property type="term" value="F:metal ion binding"/>
    <property type="evidence" value="ECO:0007669"/>
    <property type="project" value="UniProtKB-KW"/>
</dbReference>
<evidence type="ECO:0000256" key="6">
    <source>
        <dbReference type="ARBA" id="ARBA00023229"/>
    </source>
</evidence>
<dbReference type="PANTHER" id="PTHR11525:SF0">
    <property type="entry name" value="FARNESYL PYROPHOSPHATE SYNTHASE"/>
    <property type="match status" value="1"/>
</dbReference>
<dbReference type="CDD" id="cd00685">
    <property type="entry name" value="Trans_IPPS_HT"/>
    <property type="match status" value="1"/>
</dbReference>
<comment type="pathway">
    <text evidence="7">Pheromone biosynthesis.</text>
</comment>
<dbReference type="EMBL" id="JAUDFV010000153">
    <property type="protein sequence ID" value="KAL2717790.1"/>
    <property type="molecule type" value="Genomic_DNA"/>
</dbReference>
<dbReference type="InterPro" id="IPR033749">
    <property type="entry name" value="Polyprenyl_synt_CS"/>
</dbReference>
<dbReference type="InterPro" id="IPR039702">
    <property type="entry name" value="FPS1-like"/>
</dbReference>
<dbReference type="Pfam" id="PF00348">
    <property type="entry name" value="polyprenyl_synt"/>
    <property type="match status" value="1"/>
</dbReference>
<dbReference type="PANTHER" id="PTHR11525">
    <property type="entry name" value="FARNESYL-PYROPHOSPHATE SYNTHETASE"/>
    <property type="match status" value="1"/>
</dbReference>
<dbReference type="GO" id="GO:0008299">
    <property type="term" value="P:isoprenoid biosynthetic process"/>
    <property type="evidence" value="ECO:0007669"/>
    <property type="project" value="UniProtKB-KW"/>
</dbReference>
<dbReference type="GO" id="GO:0042811">
    <property type="term" value="P:pheromone biosynthetic process"/>
    <property type="evidence" value="ECO:0007669"/>
    <property type="project" value="UniProtKB-ARBA"/>
</dbReference>
<evidence type="ECO:0000313" key="11">
    <source>
        <dbReference type="Proteomes" id="UP001607302"/>
    </source>
</evidence>
<dbReference type="SFLD" id="SFLDS00005">
    <property type="entry name" value="Isoprenoid_Synthase_Type_I"/>
    <property type="match status" value="1"/>
</dbReference>
<keyword evidence="11" id="KW-1185">Reference proteome</keyword>
<dbReference type="PROSITE" id="PS00444">
    <property type="entry name" value="POLYPRENYL_SYNTHASE_2"/>
    <property type="match status" value="1"/>
</dbReference>
<comment type="caution">
    <text evidence="10">The sequence shown here is derived from an EMBL/GenBank/DDBJ whole genome shotgun (WGS) entry which is preliminary data.</text>
</comment>
<dbReference type="InterPro" id="IPR000092">
    <property type="entry name" value="Polyprenyl_synt"/>
</dbReference>
<organism evidence="10 11">
    <name type="scientific">Vespula squamosa</name>
    <name type="common">Southern yellow jacket</name>
    <name type="synonym">Wasp</name>
    <dbReference type="NCBI Taxonomy" id="30214"/>
    <lineage>
        <taxon>Eukaryota</taxon>
        <taxon>Metazoa</taxon>
        <taxon>Ecdysozoa</taxon>
        <taxon>Arthropoda</taxon>
        <taxon>Hexapoda</taxon>
        <taxon>Insecta</taxon>
        <taxon>Pterygota</taxon>
        <taxon>Neoptera</taxon>
        <taxon>Endopterygota</taxon>
        <taxon>Hymenoptera</taxon>
        <taxon>Apocrita</taxon>
        <taxon>Aculeata</taxon>
        <taxon>Vespoidea</taxon>
        <taxon>Vespidae</taxon>
        <taxon>Vespinae</taxon>
        <taxon>Vespula</taxon>
    </lineage>
</organism>
<evidence type="ECO:0000256" key="7">
    <source>
        <dbReference type="ARBA" id="ARBA00033740"/>
    </source>
</evidence>
<keyword evidence="6" id="KW-0414">Isoprene biosynthesis</keyword>
<dbReference type="Proteomes" id="UP001607302">
    <property type="component" value="Unassembled WGS sequence"/>
</dbReference>
<comment type="similarity">
    <text evidence="2 9">Belongs to the FPP/GGPP synthase family.</text>
</comment>
<keyword evidence="5" id="KW-0460">Magnesium</keyword>
<evidence type="ECO:0000256" key="3">
    <source>
        <dbReference type="ARBA" id="ARBA00022679"/>
    </source>
</evidence>
<dbReference type="FunFam" id="1.10.600.10:FF:000021">
    <property type="entry name" value="Farnesyl pyrophosphate synthase"/>
    <property type="match status" value="1"/>
</dbReference>
<accession>A0ABD2AD77</accession>
<proteinExistence type="inferred from homology"/>
<evidence type="ECO:0000256" key="1">
    <source>
        <dbReference type="ARBA" id="ARBA00001946"/>
    </source>
</evidence>
<reference evidence="10 11" key="1">
    <citation type="journal article" date="2024" name="Ann. Entomol. Soc. Am.">
        <title>Genomic analyses of the southern and eastern yellowjacket wasps (Hymenoptera: Vespidae) reveal evolutionary signatures of social life.</title>
        <authorList>
            <person name="Catto M.A."/>
            <person name="Caine P.B."/>
            <person name="Orr S.E."/>
            <person name="Hunt B.G."/>
            <person name="Goodisman M.A.D."/>
        </authorList>
    </citation>
    <scope>NUCLEOTIDE SEQUENCE [LARGE SCALE GENOMIC DNA]</scope>
    <source>
        <strain evidence="10">233</strain>
        <tissue evidence="10">Head and thorax</tissue>
    </source>
</reference>
<name>A0ABD2AD77_VESSQ</name>
<gene>
    <name evidence="10" type="ORF">V1478_013490</name>
</gene>
<evidence type="ECO:0000256" key="9">
    <source>
        <dbReference type="RuleBase" id="RU004466"/>
    </source>
</evidence>
<comment type="cofactor">
    <cofactor evidence="1">
        <name>Mg(2+)</name>
        <dbReference type="ChEBI" id="CHEBI:18420"/>
    </cofactor>
</comment>
<evidence type="ECO:0000313" key="10">
    <source>
        <dbReference type="EMBL" id="KAL2717790.1"/>
    </source>
</evidence>
<evidence type="ECO:0000256" key="8">
    <source>
        <dbReference type="ARBA" id="ARBA00034546"/>
    </source>
</evidence>
<keyword evidence="4" id="KW-0479">Metal-binding</keyword>
<keyword evidence="3 9" id="KW-0808">Transferase</keyword>
<evidence type="ECO:0000256" key="5">
    <source>
        <dbReference type="ARBA" id="ARBA00022842"/>
    </source>
</evidence>
<dbReference type="AlphaFoldDB" id="A0ABD2AD77"/>
<dbReference type="GO" id="GO:0016765">
    <property type="term" value="F:transferase activity, transferring alkyl or aryl (other than methyl) groups"/>
    <property type="evidence" value="ECO:0007669"/>
    <property type="project" value="UniProtKB-ARBA"/>
</dbReference>
<protein>
    <recommendedName>
        <fullName evidence="8">Farnesyl pyrophosphate synthase</fullName>
    </recommendedName>
</protein>
<dbReference type="InterPro" id="IPR008949">
    <property type="entry name" value="Isoprenoid_synthase_dom_sf"/>
</dbReference>
<dbReference type="SUPFAM" id="SSF48576">
    <property type="entry name" value="Terpenoid synthases"/>
    <property type="match status" value="1"/>
</dbReference>
<dbReference type="Gene3D" id="1.10.600.10">
    <property type="entry name" value="Farnesyl Diphosphate Synthase"/>
    <property type="match status" value="1"/>
</dbReference>
<evidence type="ECO:0000256" key="4">
    <source>
        <dbReference type="ARBA" id="ARBA00022723"/>
    </source>
</evidence>
<sequence length="399" mass="47028">MSLSVIGKRLFAFCGNGFYHKHTKFAALNKIRLLRTRNTEIRMAAHIMTQTTRATNKDETREVMALWPDLVRDLMNIDYYSDIPDVSKWIVKILQYNVPNGRKRRALALIYAYRMLAPPEQLTDENIRLARILGWCIEMIQAFLLIIDDIQDKSQMRRNQPCWYLCNDIGLAAINDAIMLESAMYQLLRIYFKEKECYVDIMELFHEITMKTTMGQCLDLLSTNFDKKKNLNLFTMDRYNSIVKYKTAYYGFLLPVKIAMYLAGMRDPEMHRQAKTILLEMGHFYQVQDDYLDCYGDLTITGKNSTDIQEGKCTWLIVVALQRANPEQRKILEECYGFEDMEKVKRVKNVYDDLGLLNTYSIYEEETYNLLTTHIQQMSRGLPHDLFLNLLEKIYRRIN</sequence>
<evidence type="ECO:0000256" key="2">
    <source>
        <dbReference type="ARBA" id="ARBA00006706"/>
    </source>
</evidence>